<feature type="domain" description="AMP-dependent synthetase/ligase" evidence="1">
    <location>
        <begin position="33"/>
        <end position="323"/>
    </location>
</feature>
<name>A0A1A7P3N7_9PAST</name>
<dbReference type="PROSITE" id="PS00455">
    <property type="entry name" value="AMP_BINDING"/>
    <property type="match status" value="1"/>
</dbReference>
<sequence>MITDKLSQQLQQQFVANKQSLVPLKMLLLSHADSQHIVCLGENYQYNWQDLRQYTAHFVQQLQTMSNQQNIALIFKSGFLMVCALLAVSHCRRTIILPSLQTVQHLADIQEHFSLLLTDITDLAEQVKTIGKRAVNFQKILPEKTLSSDQIESLLVSVAEYNQVTDYTKIDNRQPDLYLFTSGSTGTPKMIDKYFALFDRQIQIEYDLLAGKLRGTVMYSTVNHNHLLGLMYRLFFPLVLRMPFWDYSLIMPEQLSKISQSYALISSPAFLRFLDEKLSYPSARVVYSSGGKLPLEVGEKAKVQLQCDVMEFYGSSETGAIAYKYFPSIHWYPLQGIQFRKNSKECLEILSPLLPQDDWYAMEDRVNLFDDSFELLGRADRVAKIADKRVSLTQIENIALQLAEIAEVKALVVRDHLRDSVGLVVVLTEQYRHLSSKETLQLLRQQLRNRIELIALPRRIRIVDFMPLNEQGKLNIKQLERLFV</sequence>
<dbReference type="RefSeq" id="WP_066104199.1">
    <property type="nucleotide sequence ID" value="NZ_CP103875.1"/>
</dbReference>
<dbReference type="Proteomes" id="UP000092649">
    <property type="component" value="Unassembled WGS sequence"/>
</dbReference>
<feature type="domain" description="AMP-binding enzyme C-terminal" evidence="2">
    <location>
        <begin position="394"/>
        <end position="473"/>
    </location>
</feature>
<dbReference type="GO" id="GO:0016878">
    <property type="term" value="F:acid-thiol ligase activity"/>
    <property type="evidence" value="ECO:0007669"/>
    <property type="project" value="UniProtKB-ARBA"/>
</dbReference>
<evidence type="ECO:0000259" key="2">
    <source>
        <dbReference type="Pfam" id="PF13193"/>
    </source>
</evidence>
<evidence type="ECO:0000313" key="3">
    <source>
        <dbReference type="EMBL" id="OBW96440.1"/>
    </source>
</evidence>
<dbReference type="Proteomes" id="UP000092527">
    <property type="component" value="Unassembled WGS sequence"/>
</dbReference>
<reference evidence="5 6" key="1">
    <citation type="submission" date="2014-11" db="EMBL/GenBank/DDBJ databases">
        <title>Pan-genome of Gallibacterium spp.</title>
        <authorList>
            <person name="Kudirkiene E."/>
            <person name="Bojesen A.M."/>
        </authorList>
    </citation>
    <scope>NUCLEOTIDE SEQUENCE [LARGE SCALE GENOMIC DNA]</scope>
    <source>
        <strain evidence="4 5">18469/18</strain>
        <strain evidence="3 6">F150</strain>
    </source>
</reference>
<protein>
    <submittedName>
        <fullName evidence="3">Uncharacterized protein</fullName>
    </submittedName>
</protein>
<dbReference type="InterPro" id="IPR025110">
    <property type="entry name" value="AMP-bd_C"/>
</dbReference>
<dbReference type="InterPro" id="IPR020845">
    <property type="entry name" value="AMP-binding_CS"/>
</dbReference>
<proteinExistence type="predicted"/>
<dbReference type="Pfam" id="PF13193">
    <property type="entry name" value="AMP-binding_C"/>
    <property type="match status" value="1"/>
</dbReference>
<evidence type="ECO:0000259" key="1">
    <source>
        <dbReference type="Pfam" id="PF00501"/>
    </source>
</evidence>
<dbReference type="Gene3D" id="3.40.50.980">
    <property type="match status" value="1"/>
</dbReference>
<dbReference type="InterPro" id="IPR000873">
    <property type="entry name" value="AMP-dep_synth/lig_dom"/>
</dbReference>
<dbReference type="InterPro" id="IPR042099">
    <property type="entry name" value="ANL_N_sf"/>
</dbReference>
<dbReference type="EMBL" id="JTJL01000001">
    <property type="protein sequence ID" value="OBW96440.1"/>
    <property type="molecule type" value="Genomic_DNA"/>
</dbReference>
<dbReference type="PANTHER" id="PTHR43767">
    <property type="entry name" value="LONG-CHAIN-FATTY-ACID--COA LIGASE"/>
    <property type="match status" value="1"/>
</dbReference>
<comment type="caution">
    <text evidence="3">The sequence shown here is derived from an EMBL/GenBank/DDBJ whole genome shotgun (WGS) entry which is preliminary data.</text>
</comment>
<dbReference type="SUPFAM" id="SSF56801">
    <property type="entry name" value="Acetyl-CoA synthetase-like"/>
    <property type="match status" value="1"/>
</dbReference>
<dbReference type="AlphaFoldDB" id="A0A1A7P3N7"/>
<dbReference type="Gene3D" id="3.30.300.30">
    <property type="match status" value="1"/>
</dbReference>
<dbReference type="PATRIC" id="fig|505341.3.peg.82"/>
<dbReference type="Pfam" id="PF00501">
    <property type="entry name" value="AMP-binding"/>
    <property type="match status" value="1"/>
</dbReference>
<organism evidence="3 6">
    <name type="scientific">Gallibacterium salpingitidis</name>
    <dbReference type="NCBI Taxonomy" id="505341"/>
    <lineage>
        <taxon>Bacteria</taxon>
        <taxon>Pseudomonadati</taxon>
        <taxon>Pseudomonadota</taxon>
        <taxon>Gammaproteobacteria</taxon>
        <taxon>Pasteurellales</taxon>
        <taxon>Pasteurellaceae</taxon>
        <taxon>Gallibacterium</taxon>
    </lineage>
</organism>
<dbReference type="PANTHER" id="PTHR43767:SF1">
    <property type="entry name" value="NONRIBOSOMAL PEPTIDE SYNTHASE PES1 (EUROFUNG)-RELATED"/>
    <property type="match status" value="1"/>
</dbReference>
<dbReference type="InterPro" id="IPR045851">
    <property type="entry name" value="AMP-bd_C_sf"/>
</dbReference>
<evidence type="ECO:0000313" key="5">
    <source>
        <dbReference type="Proteomes" id="UP000092527"/>
    </source>
</evidence>
<gene>
    <name evidence="3" type="ORF">QS62_00415</name>
    <name evidence="4" type="ORF">QV09_09260</name>
</gene>
<keyword evidence="6" id="KW-1185">Reference proteome</keyword>
<evidence type="ECO:0000313" key="4">
    <source>
        <dbReference type="EMBL" id="OBX08906.1"/>
    </source>
</evidence>
<accession>A0A1A7P3N7</accession>
<dbReference type="EMBL" id="JTJU01000051">
    <property type="protein sequence ID" value="OBX08906.1"/>
    <property type="molecule type" value="Genomic_DNA"/>
</dbReference>
<evidence type="ECO:0000313" key="6">
    <source>
        <dbReference type="Proteomes" id="UP000092649"/>
    </source>
</evidence>
<dbReference type="STRING" id="505341.QV08_10045"/>
<dbReference type="InterPro" id="IPR050237">
    <property type="entry name" value="ATP-dep_AMP-bd_enzyme"/>
</dbReference>
<dbReference type="OrthoDB" id="9787658at2"/>
<dbReference type="Gene3D" id="3.40.50.12780">
    <property type="entry name" value="N-terminal domain of ligase-like"/>
    <property type="match status" value="1"/>
</dbReference>